<evidence type="ECO:0000259" key="4">
    <source>
        <dbReference type="SMART" id="SM00079"/>
    </source>
</evidence>
<organism evidence="5 6">
    <name type="scientific">Alysiella crassa</name>
    <dbReference type="NCBI Taxonomy" id="153491"/>
    <lineage>
        <taxon>Bacteria</taxon>
        <taxon>Pseudomonadati</taxon>
        <taxon>Pseudomonadota</taxon>
        <taxon>Betaproteobacteria</taxon>
        <taxon>Neisseriales</taxon>
        <taxon>Neisseriaceae</taxon>
        <taxon>Alysiella</taxon>
    </lineage>
</organism>
<gene>
    <name evidence="5" type="primary">tcyA_2</name>
    <name evidence="5" type="ORF">NCTC10283_01778</name>
</gene>
<keyword evidence="6" id="KW-1185">Reference proteome</keyword>
<dbReference type="Gene3D" id="3.40.190.10">
    <property type="entry name" value="Periplasmic binding protein-like II"/>
    <property type="match status" value="2"/>
</dbReference>
<keyword evidence="1 2" id="KW-0732">Signal</keyword>
<dbReference type="Proteomes" id="UP000254209">
    <property type="component" value="Unassembled WGS sequence"/>
</dbReference>
<feature type="domain" description="Ionotropic glutamate receptor C-terminal" evidence="4">
    <location>
        <begin position="44"/>
        <end position="265"/>
    </location>
</feature>
<dbReference type="GO" id="GO:0015276">
    <property type="term" value="F:ligand-gated monoatomic ion channel activity"/>
    <property type="evidence" value="ECO:0007669"/>
    <property type="project" value="InterPro"/>
</dbReference>
<dbReference type="EMBL" id="UFSO01000003">
    <property type="protein sequence ID" value="SSY80224.1"/>
    <property type="molecule type" value="Genomic_DNA"/>
</dbReference>
<dbReference type="GO" id="GO:0016020">
    <property type="term" value="C:membrane"/>
    <property type="evidence" value="ECO:0007669"/>
    <property type="project" value="InterPro"/>
</dbReference>
<feature type="domain" description="Solute-binding protein family 3/N-terminal" evidence="3">
    <location>
        <begin position="44"/>
        <end position="266"/>
    </location>
</feature>
<name>A0A376BV62_9NEIS</name>
<dbReference type="SMART" id="SM00079">
    <property type="entry name" value="PBPe"/>
    <property type="match status" value="1"/>
</dbReference>
<feature type="signal peptide" evidence="2">
    <location>
        <begin position="1"/>
        <end position="21"/>
    </location>
</feature>
<dbReference type="PANTHER" id="PTHR35936:SF17">
    <property type="entry name" value="ARGININE-BINDING EXTRACELLULAR PROTEIN ARTP"/>
    <property type="match status" value="1"/>
</dbReference>
<evidence type="ECO:0000313" key="6">
    <source>
        <dbReference type="Proteomes" id="UP000254209"/>
    </source>
</evidence>
<dbReference type="SMART" id="SM00062">
    <property type="entry name" value="PBPb"/>
    <property type="match status" value="1"/>
</dbReference>
<dbReference type="InterPro" id="IPR001638">
    <property type="entry name" value="Solute-binding_3/MltF_N"/>
</dbReference>
<evidence type="ECO:0000259" key="3">
    <source>
        <dbReference type="SMART" id="SM00062"/>
    </source>
</evidence>
<dbReference type="PANTHER" id="PTHR35936">
    <property type="entry name" value="MEMBRANE-BOUND LYTIC MUREIN TRANSGLYCOSYLASE F"/>
    <property type="match status" value="1"/>
</dbReference>
<dbReference type="PROSITE" id="PS51257">
    <property type="entry name" value="PROKAR_LIPOPROTEIN"/>
    <property type="match status" value="1"/>
</dbReference>
<dbReference type="AlphaFoldDB" id="A0A376BV62"/>
<proteinExistence type="predicted"/>
<reference evidence="5 6" key="1">
    <citation type="submission" date="2018-06" db="EMBL/GenBank/DDBJ databases">
        <authorList>
            <consortium name="Pathogen Informatics"/>
            <person name="Doyle S."/>
        </authorList>
    </citation>
    <scope>NUCLEOTIDE SEQUENCE [LARGE SCALE GENOMIC DNA]</scope>
    <source>
        <strain evidence="5 6">NCTC10283</strain>
    </source>
</reference>
<evidence type="ECO:0000256" key="2">
    <source>
        <dbReference type="SAM" id="SignalP"/>
    </source>
</evidence>
<sequence length="284" mass="30558">MLKMKTWLLAPVVAFTLAACGGDDNKTPATASSAAPAAAASGNVLKVAVEPVYPPFVQPLPSGGFEGYDIDVLNAIAEKEGFTVSYTPYPWDILFQQLDSGAADVVAGGLSATEKRKETMDFTDSYDSISLVLAVPKDSPIKTFTDVRDKTVSYQKGTKAAEELAKLQNKAPNEKDATDSAWLTIKAVMGGKDAAIGDSAPFEYYANQYKDTNIRLIYNDNAQIEPIGFVVKKGNTELLAKLNKGLAAMKADGTLDKIHHKWMPNEQQHKNDGHNHAASATHAH</sequence>
<accession>A0A376BV62</accession>
<evidence type="ECO:0000256" key="1">
    <source>
        <dbReference type="ARBA" id="ARBA00022729"/>
    </source>
</evidence>
<dbReference type="Pfam" id="PF00497">
    <property type="entry name" value="SBP_bac_3"/>
    <property type="match status" value="1"/>
</dbReference>
<dbReference type="SUPFAM" id="SSF53850">
    <property type="entry name" value="Periplasmic binding protein-like II"/>
    <property type="match status" value="1"/>
</dbReference>
<dbReference type="STRING" id="1120980.GCA_000745955_00034"/>
<protein>
    <submittedName>
        <fullName evidence="5">L-cystine-binding protein tcyA</fullName>
    </submittedName>
</protein>
<dbReference type="RefSeq" id="WP_034296215.1">
    <property type="nucleotide sequence ID" value="NZ_CP091519.2"/>
</dbReference>
<feature type="chain" id="PRO_5017011699" evidence="2">
    <location>
        <begin position="22"/>
        <end position="284"/>
    </location>
</feature>
<dbReference type="InterPro" id="IPR001320">
    <property type="entry name" value="Iontro_rcpt_C"/>
</dbReference>
<evidence type="ECO:0000313" key="5">
    <source>
        <dbReference type="EMBL" id="SSY80224.1"/>
    </source>
</evidence>